<name>A0A3B6JDQ6_WHEAT</name>
<dbReference type="PANTHER" id="PTHR33167:SF26">
    <property type="entry name" value="EXPRESSED PROTEIN"/>
    <property type="match status" value="1"/>
</dbReference>
<dbReference type="RefSeq" id="XP_044377645.1">
    <property type="nucleotide sequence ID" value="XM_044521710.1"/>
</dbReference>
<dbReference type="Gramene" id="TraesJAG4D03G02433140.1">
    <property type="protein sequence ID" value="TraesJAG4D03G02433140.1"/>
    <property type="gene ID" value="TraesJAG4D03G02433140"/>
</dbReference>
<sequence length="207" mass="23499">MQAYNRSKTRREEQEEKHMTQMEELVHQCDMEVMKMAMLKHEQTFRQQVHDLHRLYRVQKQLMGDQSGRPSVPPCHQVQRRREHPRRPELSLQLPVDDDEYAVVSGGTGRLATPPSMESEDELELTLAVGGGGGNGGSSRSQRRRRESATDCSGRRSPQTPSSSTDSDDALRTVPHHQRATACDLRGGVMVSKQPQWLVRCLSLRMA</sequence>
<dbReference type="Gramene" id="TraesSTA4D03G02430930.1">
    <property type="protein sequence ID" value="TraesSTA4D03G02430930.1"/>
    <property type="gene ID" value="TraesSTA4D03G02430930"/>
</dbReference>
<proteinExistence type="predicted"/>
<evidence type="ECO:0000313" key="3">
    <source>
        <dbReference type="Proteomes" id="UP000019116"/>
    </source>
</evidence>
<dbReference type="Gramene" id="TraesARI4D03G02474360.1">
    <property type="protein sequence ID" value="TraesARI4D03G02474360.1"/>
    <property type="gene ID" value="TraesARI4D03G02474360"/>
</dbReference>
<dbReference type="Gramene" id="TraesRN4D0100149000.1">
    <property type="protein sequence ID" value="TraesRN4D0100149000.1"/>
    <property type="gene ID" value="TraesRN4D0100149000"/>
</dbReference>
<dbReference type="OMA" id="TNTHCEE"/>
<keyword evidence="3" id="KW-1185">Reference proteome</keyword>
<reference evidence="2" key="1">
    <citation type="submission" date="2018-08" db="EMBL/GenBank/DDBJ databases">
        <authorList>
            <person name="Rossello M."/>
        </authorList>
    </citation>
    <scope>NUCLEOTIDE SEQUENCE [LARGE SCALE GENOMIC DNA]</scope>
    <source>
        <strain evidence="2">cv. Chinese Spring</strain>
    </source>
</reference>
<feature type="compositionally biased region" description="Basic and acidic residues" evidence="1">
    <location>
        <begin position="10"/>
        <end position="20"/>
    </location>
</feature>
<dbReference type="Gramene" id="TraesCLE_scaffold_124738_01G000100.1">
    <property type="protein sequence ID" value="TraesCLE_scaffold_124738_01G000100.1"/>
    <property type="gene ID" value="TraesCLE_scaffold_124738_01G000100"/>
</dbReference>
<dbReference type="Gramene" id="TraesMAC4D03G02433980.1">
    <property type="protein sequence ID" value="TraesMAC4D03G02433980.1"/>
    <property type="gene ID" value="TraesMAC4D03G02433980"/>
</dbReference>
<dbReference type="Proteomes" id="UP000019116">
    <property type="component" value="Chromosome 4D"/>
</dbReference>
<dbReference type="OrthoDB" id="666348at2759"/>
<dbReference type="Gramene" id="TraesCAD_scaffold_119610_01G000100.1">
    <property type="protein sequence ID" value="TraesCAD_scaffold_119610_01G000100.1"/>
    <property type="gene ID" value="TraesCAD_scaffold_119610_01G000100"/>
</dbReference>
<dbReference type="Gramene" id="TraesROB_scaffold_146011_01G000100.1">
    <property type="protein sequence ID" value="TraesROB_scaffold_146011_01G000100.1"/>
    <property type="gene ID" value="TraesROB_scaffold_146011_01G000100"/>
</dbReference>
<evidence type="ECO:0000256" key="1">
    <source>
        <dbReference type="SAM" id="MobiDB-lite"/>
    </source>
</evidence>
<gene>
    <name evidence="2" type="primary">LOC123099577</name>
</gene>
<feature type="compositionally biased region" description="Low complexity" evidence="1">
    <location>
        <begin position="155"/>
        <end position="165"/>
    </location>
</feature>
<dbReference type="Gramene" id="TraesSYM4D03G02463000.1">
    <property type="protein sequence ID" value="TraesSYM4D03G02463000.1"/>
    <property type="gene ID" value="TraesSYM4D03G02463000"/>
</dbReference>
<dbReference type="Gramene" id="TraesCS4D03G0143700.1">
    <property type="protein sequence ID" value="TraesCS4D03G0143700.1.CDS"/>
    <property type="gene ID" value="TraesCS4D03G0143700"/>
</dbReference>
<feature type="region of interest" description="Disordered" evidence="1">
    <location>
        <begin position="1"/>
        <end position="20"/>
    </location>
</feature>
<organism evidence="2">
    <name type="scientific">Triticum aestivum</name>
    <name type="common">Wheat</name>
    <dbReference type="NCBI Taxonomy" id="4565"/>
    <lineage>
        <taxon>Eukaryota</taxon>
        <taxon>Viridiplantae</taxon>
        <taxon>Streptophyta</taxon>
        <taxon>Embryophyta</taxon>
        <taxon>Tracheophyta</taxon>
        <taxon>Spermatophyta</taxon>
        <taxon>Magnoliopsida</taxon>
        <taxon>Liliopsida</taxon>
        <taxon>Poales</taxon>
        <taxon>Poaceae</taxon>
        <taxon>BOP clade</taxon>
        <taxon>Pooideae</taxon>
        <taxon>Triticodae</taxon>
        <taxon>Triticeae</taxon>
        <taxon>Triticinae</taxon>
        <taxon>Triticum</taxon>
    </lineage>
</organism>
<dbReference type="Gramene" id="TraesNOR4D03G02453650.1">
    <property type="protein sequence ID" value="TraesNOR4D03G02453650.1"/>
    <property type="gene ID" value="TraesNOR4D03G02453650"/>
</dbReference>
<dbReference type="Gramene" id="TraesPARA_EIv1.0_1422890.1">
    <property type="protein sequence ID" value="TraesPARA_EIv1.0_1422890.1.CDS"/>
    <property type="gene ID" value="TraesPARA_EIv1.0_1422890"/>
</dbReference>
<dbReference type="AlphaFoldDB" id="A0A3B6JDQ6"/>
<protein>
    <submittedName>
        <fullName evidence="2">Uncharacterized protein</fullName>
    </submittedName>
</protein>
<reference evidence="2" key="2">
    <citation type="submission" date="2018-10" db="UniProtKB">
        <authorList>
            <consortium name="EnsemblPlants"/>
        </authorList>
    </citation>
    <scope>IDENTIFICATION</scope>
</reference>
<dbReference type="Gramene" id="TraesCS4D02G075800.1">
    <property type="protein sequence ID" value="TraesCS4D02G075800.1"/>
    <property type="gene ID" value="TraesCS4D02G075800"/>
</dbReference>
<accession>A0A3B6JDQ6</accession>
<dbReference type="Gramene" id="TraesJUL4D03G02454580.1">
    <property type="protein sequence ID" value="TraesJUL4D03G02454580.1"/>
    <property type="gene ID" value="TraesJUL4D03G02454580"/>
</dbReference>
<feature type="region of interest" description="Disordered" evidence="1">
    <location>
        <begin position="62"/>
        <end position="173"/>
    </location>
</feature>
<dbReference type="PANTHER" id="PTHR33167">
    <property type="entry name" value="TRANSCRIPTION FACTOR, PUTATIVE (DUF863)-RELATED"/>
    <property type="match status" value="1"/>
</dbReference>
<evidence type="ECO:0000313" key="2">
    <source>
        <dbReference type="EnsemblPlants" id="TraesCS4D02G075800.1"/>
    </source>
</evidence>
<dbReference type="SMR" id="A0A3B6JDQ6"/>
<dbReference type="Gramene" id="TraesLAC4D03G02389110.1">
    <property type="protein sequence ID" value="TraesLAC4D03G02389110.1"/>
    <property type="gene ID" value="TraesLAC4D03G02389110"/>
</dbReference>
<dbReference type="EnsemblPlants" id="TraesCS4D02G075800.1">
    <property type="protein sequence ID" value="TraesCS4D02G075800.1"/>
    <property type="gene ID" value="TraesCS4D02G075800"/>
</dbReference>
<dbReference type="Gramene" id="TraesWEE_scaffold_106391_01G000100.1">
    <property type="protein sequence ID" value="TraesWEE_scaffold_106391_01G000100.1"/>
    <property type="gene ID" value="TraesWEE_scaffold_106391_01G000100"/>
</dbReference>
<dbReference type="GeneID" id="123099577"/>